<organism evidence="2 3">
    <name type="scientific">Sphingobium quisquiliarum P25</name>
    <dbReference type="NCBI Taxonomy" id="1329909"/>
    <lineage>
        <taxon>Bacteria</taxon>
        <taxon>Pseudomonadati</taxon>
        <taxon>Pseudomonadota</taxon>
        <taxon>Alphaproteobacteria</taxon>
        <taxon>Sphingomonadales</taxon>
        <taxon>Sphingomonadaceae</taxon>
        <taxon>Sphingobium</taxon>
    </lineage>
</organism>
<comment type="caution">
    <text evidence="2">The sequence shown here is derived from an EMBL/GenBank/DDBJ whole genome shotgun (WGS) entry which is preliminary data.</text>
</comment>
<feature type="signal peptide" evidence="1">
    <location>
        <begin position="1"/>
        <end position="26"/>
    </location>
</feature>
<keyword evidence="1" id="KW-0732">Signal</keyword>
<sequence>MKLIWKGAAALGLAVAGLSAAAPAQAQDYRYDRGYREWRGGRDWDRRWDGRRDWRDDRGYWRGDRRHWRQDRRAYYRHHRQRCWTEWRYNPYRDRNVRVRICR</sequence>
<dbReference type="Proteomes" id="UP000015525">
    <property type="component" value="Unassembled WGS sequence"/>
</dbReference>
<evidence type="ECO:0000313" key="2">
    <source>
        <dbReference type="EMBL" id="EQB13782.1"/>
    </source>
</evidence>
<dbReference type="AlphaFoldDB" id="T0HLA7"/>
<dbReference type="EMBL" id="ATHO01000014">
    <property type="protein sequence ID" value="EQB13782.1"/>
    <property type="molecule type" value="Genomic_DNA"/>
</dbReference>
<reference evidence="2 3" key="1">
    <citation type="journal article" date="2013" name="Genome Announc.">
        <title>Draft Genome Sequence of Sphingobium quisquiliarum Strain P25T, a Novel Hexachlorocyclohexane (HCH)-Degrading Bacterium Isolated from an HCH Dumpsite.</title>
        <authorList>
            <person name="Kumar Singh A."/>
            <person name="Sangwan N."/>
            <person name="Sharma A."/>
            <person name="Gupta V."/>
            <person name="Khurana J.P."/>
            <person name="Lal R."/>
        </authorList>
    </citation>
    <scope>NUCLEOTIDE SEQUENCE [LARGE SCALE GENOMIC DNA]</scope>
    <source>
        <strain evidence="2 3">P25</strain>
    </source>
</reference>
<feature type="chain" id="PRO_5004564006" evidence="1">
    <location>
        <begin position="27"/>
        <end position="103"/>
    </location>
</feature>
<proteinExistence type="predicted"/>
<dbReference type="PATRIC" id="fig|1329909.3.peg.404"/>
<evidence type="ECO:0000313" key="3">
    <source>
        <dbReference type="Proteomes" id="UP000015525"/>
    </source>
</evidence>
<name>T0HLA7_9SPHN</name>
<accession>T0HLA7</accession>
<protein>
    <submittedName>
        <fullName evidence="2">Uncharacterized protein</fullName>
    </submittedName>
</protein>
<evidence type="ECO:0000256" key="1">
    <source>
        <dbReference type="SAM" id="SignalP"/>
    </source>
</evidence>
<gene>
    <name evidence="2" type="ORF">L288_02160</name>
</gene>
<dbReference type="RefSeq" id="WP_021236755.1">
    <property type="nucleotide sequence ID" value="NZ_ATHO01000014.1"/>
</dbReference>
<keyword evidence="3" id="KW-1185">Reference proteome</keyword>